<keyword evidence="3" id="KW-1185">Reference proteome</keyword>
<dbReference type="SUPFAM" id="SSF53756">
    <property type="entry name" value="UDP-Glycosyltransferase/glycogen phosphorylase"/>
    <property type="match status" value="1"/>
</dbReference>
<organism evidence="2 3">
    <name type="scientific">Caballeronia hypogeia</name>
    <dbReference type="NCBI Taxonomy" id="1777140"/>
    <lineage>
        <taxon>Bacteria</taxon>
        <taxon>Pseudomonadati</taxon>
        <taxon>Pseudomonadota</taxon>
        <taxon>Betaproteobacteria</taxon>
        <taxon>Burkholderiales</taxon>
        <taxon>Burkholderiaceae</taxon>
        <taxon>Caballeronia</taxon>
    </lineage>
</organism>
<feature type="region of interest" description="Disordered" evidence="1">
    <location>
        <begin position="264"/>
        <end position="289"/>
    </location>
</feature>
<evidence type="ECO:0000313" key="2">
    <source>
        <dbReference type="EMBL" id="SAK56469.1"/>
    </source>
</evidence>
<dbReference type="Gene3D" id="3.40.50.2000">
    <property type="entry name" value="Glycogen Phosphorylase B"/>
    <property type="match status" value="1"/>
</dbReference>
<protein>
    <recommendedName>
        <fullName evidence="4">Glycosyl transferases group 1</fullName>
    </recommendedName>
</protein>
<accession>A0A158AFJ1</accession>
<dbReference type="STRING" id="1777140.AWB79_02306"/>
<evidence type="ECO:0000256" key="1">
    <source>
        <dbReference type="SAM" id="MobiDB-lite"/>
    </source>
</evidence>
<proteinExistence type="predicted"/>
<reference evidence="2" key="1">
    <citation type="submission" date="2016-01" db="EMBL/GenBank/DDBJ databases">
        <authorList>
            <person name="Peeters C."/>
        </authorList>
    </citation>
    <scope>NUCLEOTIDE SEQUENCE</scope>
    <source>
        <strain evidence="2">LMG 29322</strain>
    </source>
</reference>
<sequence length="289" mass="33086">MIIRYLNDKWVRALYAHRPNLPKIVYFMDDDLLHPQSWRGLPRPYVKKLNRYCRAHTVDIHHLATDYWFSTQALRDRYPERRAKLVHPQTLAEDTGSPDMKAGLRHSPILVFYHGSGAHQSEITWLHPIITKVLARCPNVHFELIGDHEVNKLYRGLPRTRIVHPLDWANYRAHCRLLDGHVGLAPLLPSTFNAARAHVKAFDIARCRATGLYAASGPYREVIRHNENGLLLDNGPDSWIRALCSLADNPDRLNAMRVAAQGLLPRPDTQPASTRQAVPEVHRAEHAYS</sequence>
<dbReference type="EMBL" id="FCOA02000005">
    <property type="protein sequence ID" value="SAK56469.1"/>
    <property type="molecule type" value="Genomic_DNA"/>
</dbReference>
<evidence type="ECO:0008006" key="4">
    <source>
        <dbReference type="Google" id="ProtNLM"/>
    </source>
</evidence>
<name>A0A158AFJ1_9BURK</name>
<dbReference type="Proteomes" id="UP000054851">
    <property type="component" value="Unassembled WGS sequence"/>
</dbReference>
<dbReference type="AlphaFoldDB" id="A0A158AFJ1"/>
<dbReference type="RefSeq" id="WP_157695751.1">
    <property type="nucleotide sequence ID" value="NZ_FCOA02000005.1"/>
</dbReference>
<comment type="caution">
    <text evidence="2">The sequence shown here is derived from an EMBL/GenBank/DDBJ whole genome shotgun (WGS) entry which is preliminary data.</text>
</comment>
<evidence type="ECO:0000313" key="3">
    <source>
        <dbReference type="Proteomes" id="UP000054851"/>
    </source>
</evidence>
<gene>
    <name evidence="2" type="ORF">AWB79_02306</name>
</gene>
<dbReference type="OrthoDB" id="7593532at2"/>
<feature type="compositionally biased region" description="Basic and acidic residues" evidence="1">
    <location>
        <begin position="280"/>
        <end position="289"/>
    </location>
</feature>